<dbReference type="EMBL" id="QGHE01000004">
    <property type="protein sequence ID" value="PWJ80840.1"/>
    <property type="molecule type" value="Genomic_DNA"/>
</dbReference>
<reference evidence="2 3" key="1">
    <citation type="submission" date="2018-05" db="EMBL/GenBank/DDBJ databases">
        <title>Genomic Encyclopedia of Type Strains, Phase IV (KMG-V): Genome sequencing to study the core and pangenomes of soil and plant-associated prokaryotes.</title>
        <authorList>
            <person name="Whitman W."/>
        </authorList>
    </citation>
    <scope>NUCLEOTIDE SEQUENCE [LARGE SCALE GENOMIC DNA]</scope>
    <source>
        <strain evidence="2 3">PNG 92-11</strain>
    </source>
</reference>
<evidence type="ECO:0000313" key="3">
    <source>
        <dbReference type="Proteomes" id="UP000245996"/>
    </source>
</evidence>
<dbReference type="Pfam" id="PF10832">
    <property type="entry name" value="YhfG"/>
    <property type="match status" value="1"/>
</dbReference>
<dbReference type="InterPro" id="IPR022541">
    <property type="entry name" value="YhfG"/>
</dbReference>
<accession>A0A6B3J1A0</accession>
<dbReference type="RefSeq" id="WP_109652447.1">
    <property type="nucleotide sequence ID" value="NZ_CAJOSF010000010.1"/>
</dbReference>
<comment type="caution">
    <text evidence="1">The sequence shown here is derived from an EMBL/GenBank/DDBJ whole genome shotgun (WGS) entry which is preliminary data.</text>
</comment>
<dbReference type="Proteomes" id="UP000245996">
    <property type="component" value="Unassembled WGS sequence"/>
</dbReference>
<dbReference type="EMBL" id="WKLC01000157">
    <property type="protein sequence ID" value="MSE14647.1"/>
    <property type="molecule type" value="Genomic_DNA"/>
</dbReference>
<dbReference type="GeneID" id="66827181"/>
<organism evidence="1 4">
    <name type="scientific">Enterobacter agglomerans</name>
    <name type="common">Erwinia herbicola</name>
    <name type="synonym">Pantoea agglomerans</name>
    <dbReference type="NCBI Taxonomy" id="549"/>
    <lineage>
        <taxon>Bacteria</taxon>
        <taxon>Pseudomonadati</taxon>
        <taxon>Pseudomonadota</taxon>
        <taxon>Gammaproteobacteria</taxon>
        <taxon>Enterobacterales</taxon>
        <taxon>Erwiniaceae</taxon>
        <taxon>Pantoea</taxon>
        <taxon>Pantoea agglomerans group</taxon>
    </lineage>
</organism>
<protein>
    <submittedName>
        <fullName evidence="1">DUF2559 family protein</fullName>
    </submittedName>
    <submittedName>
        <fullName evidence="2">Uncharacterized protein DUF2559</fullName>
    </submittedName>
</protein>
<evidence type="ECO:0000313" key="4">
    <source>
        <dbReference type="Proteomes" id="UP000461948"/>
    </source>
</evidence>
<name>A0A6B3J1A0_ENTAG</name>
<dbReference type="AlphaFoldDB" id="A0A6B3J1A0"/>
<proteinExistence type="predicted"/>
<gene>
    <name evidence="2" type="ORF">C7430_104192</name>
    <name evidence="1" type="ORF">GKC49_05710</name>
</gene>
<evidence type="ECO:0000313" key="1">
    <source>
        <dbReference type="EMBL" id="MSE14647.1"/>
    </source>
</evidence>
<sequence length="54" mass="6066">MKKKAERPVAKKAEAIYEATKVANFAASSLLEGIRISADAELSTLEQVRRRYKQ</sequence>
<evidence type="ECO:0000313" key="2">
    <source>
        <dbReference type="EMBL" id="PWJ80840.1"/>
    </source>
</evidence>
<dbReference type="Proteomes" id="UP000461948">
    <property type="component" value="Unassembled WGS sequence"/>
</dbReference>
<reference evidence="1 4" key="2">
    <citation type="submission" date="2019-11" db="EMBL/GenBank/DDBJ databases">
        <title>Draft Genome Sequence of Plant Growth-Promoting Rhizosphere-Associated Bacteria.</title>
        <authorList>
            <person name="Vasilyev I.Y."/>
            <person name="Radchenko V."/>
            <person name="Ilnitskaya E.V."/>
        </authorList>
    </citation>
    <scope>NUCLEOTIDE SEQUENCE [LARGE SCALE GENOMIC DNA]</scope>
    <source>
        <strain evidence="1 4">VRA_MhP_f</strain>
    </source>
</reference>